<name>A0A816I3P7_BRANA</name>
<proteinExistence type="predicted"/>
<dbReference type="EMBL" id="HG994367">
    <property type="protein sequence ID" value="CAF1697930.1"/>
    <property type="molecule type" value="Genomic_DNA"/>
</dbReference>
<accession>A0A816I3P7</accession>
<evidence type="ECO:0000313" key="1">
    <source>
        <dbReference type="EMBL" id="CAF1697930.1"/>
    </source>
</evidence>
<dbReference type="Proteomes" id="UP001295469">
    <property type="component" value="Chromosome C03"/>
</dbReference>
<reference evidence="1" key="1">
    <citation type="submission" date="2021-01" db="EMBL/GenBank/DDBJ databases">
        <authorList>
            <consortium name="Genoscope - CEA"/>
            <person name="William W."/>
        </authorList>
    </citation>
    <scope>NUCLEOTIDE SEQUENCE</scope>
</reference>
<protein>
    <submittedName>
        <fullName evidence="1">(rape) hypothetical protein</fullName>
    </submittedName>
</protein>
<dbReference type="AlphaFoldDB" id="A0A816I3P7"/>
<sequence length="161" mass="18102">MLPGSHVHVLIDFEFGDTTIELDCVLLSGGGYAEKAIVPIGIKPSNPCRCLSKSYLIFFFATNLYAANLPRYSVIVLGLTTGYDDADGEHPKPTQYSAVSRRLASRSNYDGDDATTMAYYDARKSLEQDRKKATFLFSKKKGRMFSRRREAYNIFTVEMPM</sequence>
<organism evidence="1">
    <name type="scientific">Brassica napus</name>
    <name type="common">Rape</name>
    <dbReference type="NCBI Taxonomy" id="3708"/>
    <lineage>
        <taxon>Eukaryota</taxon>
        <taxon>Viridiplantae</taxon>
        <taxon>Streptophyta</taxon>
        <taxon>Embryophyta</taxon>
        <taxon>Tracheophyta</taxon>
        <taxon>Spermatophyta</taxon>
        <taxon>Magnoliopsida</taxon>
        <taxon>eudicotyledons</taxon>
        <taxon>Gunneridae</taxon>
        <taxon>Pentapetalae</taxon>
        <taxon>rosids</taxon>
        <taxon>malvids</taxon>
        <taxon>Brassicales</taxon>
        <taxon>Brassicaceae</taxon>
        <taxon>Brassiceae</taxon>
        <taxon>Brassica</taxon>
    </lineage>
</organism>
<gene>
    <name evidence="1" type="ORF">DARMORV10_C03P10920.1</name>
</gene>